<proteinExistence type="predicted"/>
<gene>
    <name evidence="2" type="ORF">SAMN02745217_03807</name>
</gene>
<sequence length="73" mass="8242">MRCIEIFSKEKAVKAVLYLDAQVLNSDRLSMLINEELAKHSFITGVYCINEVDKTLKGMECMVTADCAILEQI</sequence>
<dbReference type="AlphaFoldDB" id="A0A1M7YJF4"/>
<feature type="domain" description="DUF5616" evidence="1">
    <location>
        <begin position="4"/>
        <end position="72"/>
    </location>
</feature>
<accession>A0A1M7YJF4</accession>
<dbReference type="Proteomes" id="UP000184612">
    <property type="component" value="Unassembled WGS sequence"/>
</dbReference>
<organism evidence="2 3">
    <name type="scientific">Anaerocolumna xylanovorans DSM 12503</name>
    <dbReference type="NCBI Taxonomy" id="1121345"/>
    <lineage>
        <taxon>Bacteria</taxon>
        <taxon>Bacillati</taxon>
        <taxon>Bacillota</taxon>
        <taxon>Clostridia</taxon>
        <taxon>Lachnospirales</taxon>
        <taxon>Lachnospiraceae</taxon>
        <taxon>Anaerocolumna</taxon>
    </lineage>
</organism>
<evidence type="ECO:0000259" key="1">
    <source>
        <dbReference type="Pfam" id="PF18481"/>
    </source>
</evidence>
<protein>
    <recommendedName>
        <fullName evidence="1">DUF5616 domain-containing protein</fullName>
    </recommendedName>
</protein>
<dbReference type="Pfam" id="PF18481">
    <property type="entry name" value="DUF5616"/>
    <property type="match status" value="1"/>
</dbReference>
<dbReference type="InterPro" id="IPR041652">
    <property type="entry name" value="DUF5616"/>
</dbReference>
<evidence type="ECO:0000313" key="3">
    <source>
        <dbReference type="Proteomes" id="UP000184612"/>
    </source>
</evidence>
<evidence type="ECO:0000313" key="2">
    <source>
        <dbReference type="EMBL" id="SHO52740.1"/>
    </source>
</evidence>
<dbReference type="EMBL" id="FRFD01000011">
    <property type="protein sequence ID" value="SHO52740.1"/>
    <property type="molecule type" value="Genomic_DNA"/>
</dbReference>
<reference evidence="2 3" key="1">
    <citation type="submission" date="2016-12" db="EMBL/GenBank/DDBJ databases">
        <authorList>
            <person name="Song W.-J."/>
            <person name="Kurnit D.M."/>
        </authorList>
    </citation>
    <scope>NUCLEOTIDE SEQUENCE [LARGE SCALE GENOMIC DNA]</scope>
    <source>
        <strain evidence="2 3">DSM 12503</strain>
    </source>
</reference>
<name>A0A1M7YJF4_9FIRM</name>
<keyword evidence="3" id="KW-1185">Reference proteome</keyword>